<reference evidence="2 3" key="1">
    <citation type="submission" date="2020-11" db="EMBL/GenBank/DDBJ databases">
        <title>Corynebacterium sp. ZJ-599.</title>
        <authorList>
            <person name="Zhou J."/>
        </authorList>
    </citation>
    <scope>NUCLEOTIDE SEQUENCE [LARGE SCALE GENOMIC DNA]</scope>
    <source>
        <strain evidence="2 3">ZJ-599</strain>
    </source>
</reference>
<dbReference type="EMBL" id="CP064954">
    <property type="protein sequence ID" value="QPK79943.1"/>
    <property type="molecule type" value="Genomic_DNA"/>
</dbReference>
<sequence>MLGIDVKPFAKNKKNTGSSQADDGAATSAEVEVIDHVSEEEAAELSRRFRSQWADENSDGDRLSRVVLGTLDRAVGLQASTISKYVDGVKSRNPQASMAERQKEIDGHFLLIVTGTGASAGGAAAVPGIGFVTGTAAIAGESVVFLEAATWYILASAKLRGIDISSKDLRRALVMMVLSGSRGTAIVDTFFSEDGQAAALGSLTNARALTRFSAPTLQGLNGRLAKSFTKQVTKRFKWAWVGKLMPLGIGAVLGGVANRKLARVVMDNTHSQLDAV</sequence>
<name>A0A7T0KFQ3_9CORY</name>
<dbReference type="Proteomes" id="UP000594681">
    <property type="component" value="Chromosome"/>
</dbReference>
<evidence type="ECO:0000313" key="3">
    <source>
        <dbReference type="Proteomes" id="UP000594681"/>
    </source>
</evidence>
<feature type="region of interest" description="Disordered" evidence="1">
    <location>
        <begin position="1"/>
        <end position="29"/>
    </location>
</feature>
<dbReference type="KEGG" id="cliz:G7Y31_04425"/>
<dbReference type="RefSeq" id="WP_165008977.1">
    <property type="nucleotide sequence ID" value="NZ_CP064954.1"/>
</dbReference>
<gene>
    <name evidence="2" type="ORF">G7Y31_04425</name>
</gene>
<dbReference type="AlphaFoldDB" id="A0A7T0KFQ3"/>
<evidence type="ECO:0000256" key="1">
    <source>
        <dbReference type="SAM" id="MobiDB-lite"/>
    </source>
</evidence>
<evidence type="ECO:0008006" key="4">
    <source>
        <dbReference type="Google" id="ProtNLM"/>
    </source>
</evidence>
<accession>A0A7T0KFQ3</accession>
<proteinExistence type="predicted"/>
<keyword evidence="3" id="KW-1185">Reference proteome</keyword>
<protein>
    <recommendedName>
        <fullName evidence="4">EcsC family protein</fullName>
    </recommendedName>
</protein>
<evidence type="ECO:0000313" key="2">
    <source>
        <dbReference type="EMBL" id="QPK79943.1"/>
    </source>
</evidence>
<organism evidence="2 3">
    <name type="scientific">Corynebacterium lizhenjunii</name>
    <dbReference type="NCBI Taxonomy" id="2709394"/>
    <lineage>
        <taxon>Bacteria</taxon>
        <taxon>Bacillati</taxon>
        <taxon>Actinomycetota</taxon>
        <taxon>Actinomycetes</taxon>
        <taxon>Mycobacteriales</taxon>
        <taxon>Corynebacteriaceae</taxon>
        <taxon>Corynebacterium</taxon>
    </lineage>
</organism>